<keyword evidence="6" id="KW-0746">Sphingolipid metabolism</keyword>
<accession>A0A0F7SNX3</accession>
<evidence type="ECO:0000256" key="9">
    <source>
        <dbReference type="ARBA" id="ARBA00026112"/>
    </source>
</evidence>
<evidence type="ECO:0000313" key="12">
    <source>
        <dbReference type="EMBL" id="CED83121.1"/>
    </source>
</evidence>
<evidence type="ECO:0000256" key="11">
    <source>
        <dbReference type="ARBA" id="ARBA00048930"/>
    </source>
</evidence>
<keyword evidence="4" id="KW-0256">Endoplasmic reticulum</keyword>
<dbReference type="GO" id="GO:0006666">
    <property type="term" value="P:3-keto-sphinganine metabolic process"/>
    <property type="evidence" value="ECO:0007669"/>
    <property type="project" value="InterPro"/>
</dbReference>
<evidence type="ECO:0000256" key="8">
    <source>
        <dbReference type="ARBA" id="ARBA00023098"/>
    </source>
</evidence>
<comment type="subcellular location">
    <subcellularLocation>
        <location evidence="1">Endoplasmic reticulum</location>
    </subcellularLocation>
</comment>
<dbReference type="InterPro" id="IPR002347">
    <property type="entry name" value="SDR_fam"/>
</dbReference>
<evidence type="ECO:0000256" key="4">
    <source>
        <dbReference type="ARBA" id="ARBA00022824"/>
    </source>
</evidence>
<keyword evidence="7" id="KW-0560">Oxidoreductase</keyword>
<evidence type="ECO:0000256" key="3">
    <source>
        <dbReference type="ARBA" id="ARBA00004991"/>
    </source>
</evidence>
<dbReference type="PANTHER" id="PTHR43550:SF3">
    <property type="entry name" value="3-KETODIHYDROSPHINGOSINE REDUCTASE"/>
    <property type="match status" value="1"/>
</dbReference>
<dbReference type="GO" id="GO:0047560">
    <property type="term" value="F:3-dehydrosphinganine reductase activity"/>
    <property type="evidence" value="ECO:0007669"/>
    <property type="project" value="UniProtKB-EC"/>
</dbReference>
<reference evidence="12" key="1">
    <citation type="submission" date="2014-08" db="EMBL/GenBank/DDBJ databases">
        <authorList>
            <person name="Sharma Rahul"/>
            <person name="Thines Marco"/>
        </authorList>
    </citation>
    <scope>NUCLEOTIDE SEQUENCE</scope>
</reference>
<dbReference type="SUPFAM" id="SSF51735">
    <property type="entry name" value="NAD(P)-binding Rossmann-fold domains"/>
    <property type="match status" value="1"/>
</dbReference>
<dbReference type="GO" id="GO:0005789">
    <property type="term" value="C:endoplasmic reticulum membrane"/>
    <property type="evidence" value="ECO:0007669"/>
    <property type="project" value="TreeGrafter"/>
</dbReference>
<dbReference type="EMBL" id="LN483142">
    <property type="protein sequence ID" value="CED83121.1"/>
    <property type="molecule type" value="Genomic_DNA"/>
</dbReference>
<dbReference type="Gene3D" id="3.40.50.720">
    <property type="entry name" value="NAD(P)-binding Rossmann-like Domain"/>
    <property type="match status" value="1"/>
</dbReference>
<evidence type="ECO:0000256" key="7">
    <source>
        <dbReference type="ARBA" id="ARBA00023002"/>
    </source>
</evidence>
<dbReference type="EC" id="1.1.1.102" evidence="9"/>
<evidence type="ECO:0000256" key="1">
    <source>
        <dbReference type="ARBA" id="ARBA00004240"/>
    </source>
</evidence>
<evidence type="ECO:0000256" key="5">
    <source>
        <dbReference type="ARBA" id="ARBA00022857"/>
    </source>
</evidence>
<comment type="function">
    <text evidence="10">Catalyzes the reduction of 3'-oxosphinganine (3-ketodihydrosphingosine/KDS) to sphinganine (dihydrosphingosine/DHS), the second step of de novo sphingolipid biosynthesis.</text>
</comment>
<dbReference type="AlphaFoldDB" id="A0A0F7SNX3"/>
<keyword evidence="8" id="KW-0443">Lipid metabolism</keyword>
<name>A0A0F7SNX3_PHARH</name>
<comment type="catalytic activity">
    <reaction evidence="11">
        <text>sphinganine + NADP(+) = 3-oxosphinganine + NADPH + H(+)</text>
        <dbReference type="Rhea" id="RHEA:22640"/>
        <dbReference type="ChEBI" id="CHEBI:15378"/>
        <dbReference type="ChEBI" id="CHEBI:57783"/>
        <dbReference type="ChEBI" id="CHEBI:57817"/>
        <dbReference type="ChEBI" id="CHEBI:58299"/>
        <dbReference type="ChEBI" id="CHEBI:58349"/>
        <dbReference type="EC" id="1.1.1.102"/>
    </reaction>
    <physiologicalReaction direction="right-to-left" evidence="11">
        <dbReference type="Rhea" id="RHEA:22642"/>
    </physiologicalReaction>
</comment>
<keyword evidence="5" id="KW-0521">NADP</keyword>
<dbReference type="CDD" id="cd08939">
    <property type="entry name" value="KDSR-like_SDR_c"/>
    <property type="match status" value="1"/>
</dbReference>
<evidence type="ECO:0000256" key="6">
    <source>
        <dbReference type="ARBA" id="ARBA00022919"/>
    </source>
</evidence>
<dbReference type="Pfam" id="PF00106">
    <property type="entry name" value="adh_short"/>
    <property type="match status" value="1"/>
</dbReference>
<evidence type="ECO:0000256" key="2">
    <source>
        <dbReference type="ARBA" id="ARBA00004760"/>
    </source>
</evidence>
<dbReference type="InterPro" id="IPR045022">
    <property type="entry name" value="KDSR-like"/>
</dbReference>
<dbReference type="FunFam" id="3.40.50.720:FF:000468">
    <property type="entry name" value="Short-chain dehydrogenase, putative"/>
    <property type="match status" value="1"/>
</dbReference>
<dbReference type="GO" id="GO:0030148">
    <property type="term" value="P:sphingolipid biosynthetic process"/>
    <property type="evidence" value="ECO:0007669"/>
    <property type="project" value="InterPro"/>
</dbReference>
<comment type="pathway">
    <text evidence="3">Sphingolipid metabolism.</text>
</comment>
<sequence>MFSILKPKWNAKGKHCIVTGGSSGLGFELAALLLQRGADVTIIARNQQRLDEAIEKLKPVSSSSQSHLHAISGDLSSSTGAREALEQAIKYHPENKADAVFMCAGASYPGFFLSQPDSDFTSTIDQSYYTALWTSRAAAQLIARQILSPSTSKAGPPSSPPKLVFVASTLSFLSFAGYSSYSPAKYALRGLSDALRNELQLVGIDVHCFFPAGIITPGFEKENTTKPQLCRIIEGSDEPLMPAKVASHLYKGLEKGQFHISYDIATEIFRSSAGGLAPSNGVVLDTLLSFIGRIGIPIWRIWADKQVRDYRAEYLQKLQADGFFN</sequence>
<dbReference type="InterPro" id="IPR036291">
    <property type="entry name" value="NAD(P)-bd_dom_sf"/>
</dbReference>
<evidence type="ECO:0000256" key="10">
    <source>
        <dbReference type="ARBA" id="ARBA00044737"/>
    </source>
</evidence>
<organism evidence="12">
    <name type="scientific">Phaffia rhodozyma</name>
    <name type="common">Yeast</name>
    <name type="synonym">Xanthophyllomyces dendrorhous</name>
    <dbReference type="NCBI Taxonomy" id="264483"/>
    <lineage>
        <taxon>Eukaryota</taxon>
        <taxon>Fungi</taxon>
        <taxon>Dikarya</taxon>
        <taxon>Basidiomycota</taxon>
        <taxon>Agaricomycotina</taxon>
        <taxon>Tremellomycetes</taxon>
        <taxon>Cystofilobasidiales</taxon>
        <taxon>Mrakiaceae</taxon>
        <taxon>Phaffia</taxon>
    </lineage>
</organism>
<comment type="pathway">
    <text evidence="2">Lipid metabolism; sphingolipid metabolism.</text>
</comment>
<proteinExistence type="predicted"/>
<dbReference type="PANTHER" id="PTHR43550">
    <property type="entry name" value="3-KETODIHYDROSPHINGOSINE REDUCTASE"/>
    <property type="match status" value="1"/>
</dbReference>
<dbReference type="PRINTS" id="PR00081">
    <property type="entry name" value="GDHRDH"/>
</dbReference>
<protein>
    <recommendedName>
        <fullName evidence="9">3-dehydrosphinganine reductase</fullName>
        <ecNumber evidence="9">1.1.1.102</ecNumber>
    </recommendedName>
</protein>